<evidence type="ECO:0000313" key="2">
    <source>
        <dbReference type="EMBL" id="KAK7040406.1"/>
    </source>
</evidence>
<dbReference type="EMBL" id="JAWWNJ010000015">
    <property type="protein sequence ID" value="KAK7040405.1"/>
    <property type="molecule type" value="Genomic_DNA"/>
</dbReference>
<comment type="caution">
    <text evidence="2">The sequence shown here is derived from an EMBL/GenBank/DDBJ whole genome shotgun (WGS) entry which is preliminary data.</text>
</comment>
<accession>A0AAW0CMW9</accession>
<proteinExistence type="predicted"/>
<dbReference type="Proteomes" id="UP001362999">
    <property type="component" value="Unassembled WGS sequence"/>
</dbReference>
<dbReference type="EMBL" id="JAWWNJ010000015">
    <property type="protein sequence ID" value="KAK7040406.1"/>
    <property type="molecule type" value="Genomic_DNA"/>
</dbReference>
<name>A0AAW0CMW9_9AGAR</name>
<gene>
    <name evidence="1" type="ORF">R3P38DRAFT_2768718</name>
    <name evidence="2" type="ORF">R3P38DRAFT_2768719</name>
</gene>
<dbReference type="AlphaFoldDB" id="A0AAW0CMW9"/>
<keyword evidence="3" id="KW-1185">Reference proteome</keyword>
<organism evidence="2 3">
    <name type="scientific">Favolaschia claudopus</name>
    <dbReference type="NCBI Taxonomy" id="2862362"/>
    <lineage>
        <taxon>Eukaryota</taxon>
        <taxon>Fungi</taxon>
        <taxon>Dikarya</taxon>
        <taxon>Basidiomycota</taxon>
        <taxon>Agaricomycotina</taxon>
        <taxon>Agaricomycetes</taxon>
        <taxon>Agaricomycetidae</taxon>
        <taxon>Agaricales</taxon>
        <taxon>Marasmiineae</taxon>
        <taxon>Mycenaceae</taxon>
        <taxon>Favolaschia</taxon>
    </lineage>
</organism>
<evidence type="ECO:0000313" key="3">
    <source>
        <dbReference type="Proteomes" id="UP001362999"/>
    </source>
</evidence>
<reference evidence="2 3" key="1">
    <citation type="journal article" date="2024" name="J Genomics">
        <title>Draft genome sequencing and assembly of Favolaschia claudopus CIRM-BRFM 2984 isolated from oak limbs.</title>
        <authorList>
            <person name="Navarro D."/>
            <person name="Drula E."/>
            <person name="Chaduli D."/>
            <person name="Cazenave R."/>
            <person name="Ahrendt S."/>
            <person name="Wang J."/>
            <person name="Lipzen A."/>
            <person name="Daum C."/>
            <person name="Barry K."/>
            <person name="Grigoriev I.V."/>
            <person name="Favel A."/>
            <person name="Rosso M.N."/>
            <person name="Martin F."/>
        </authorList>
    </citation>
    <scope>NUCLEOTIDE SEQUENCE [LARGE SCALE GENOMIC DNA]</scope>
    <source>
        <strain evidence="2 3">CIRM-BRFM 2984</strain>
    </source>
</reference>
<protein>
    <submittedName>
        <fullName evidence="2">Uncharacterized protein</fullName>
    </submittedName>
</protein>
<sequence>MVETKKVPNSLQVSLVSPQTPEQVLLRCYIDLNGKRKAWTERSPDIYDSVKHCVRSHTEYTRQPQSTDVKVCDNHTAQTLSSFGKETADQAIQQGNAREIAGHRVNRRTYSSVQHDGQQYITKYGTPQSLIVANQPSQTLSNTFGVLYPPGHLESEQQLLAWQFGFLQNDPAPSQLGSPQLHPSGCV</sequence>
<evidence type="ECO:0000313" key="1">
    <source>
        <dbReference type="EMBL" id="KAK7040405.1"/>
    </source>
</evidence>